<name>A0A1Y2FH53_PROLT</name>
<dbReference type="AlphaFoldDB" id="A0A1Y2FH53"/>
<evidence type="ECO:0000313" key="2">
    <source>
        <dbReference type="EMBL" id="ORY82596.1"/>
    </source>
</evidence>
<evidence type="ECO:0000313" key="3">
    <source>
        <dbReference type="Proteomes" id="UP000193685"/>
    </source>
</evidence>
<organism evidence="2 3">
    <name type="scientific">Protomyces lactucae-debilis</name>
    <dbReference type="NCBI Taxonomy" id="2754530"/>
    <lineage>
        <taxon>Eukaryota</taxon>
        <taxon>Fungi</taxon>
        <taxon>Dikarya</taxon>
        <taxon>Ascomycota</taxon>
        <taxon>Taphrinomycotina</taxon>
        <taxon>Taphrinomycetes</taxon>
        <taxon>Taphrinales</taxon>
        <taxon>Protomycetaceae</taxon>
        <taxon>Protomyces</taxon>
    </lineage>
</organism>
<evidence type="ECO:0000256" key="1">
    <source>
        <dbReference type="SAM" id="MobiDB-lite"/>
    </source>
</evidence>
<keyword evidence="3" id="KW-1185">Reference proteome</keyword>
<sequence>MLTERTVNMPRATRPSAQAMPSEYNDSINRRFGHGGSRFAPTNGPDRYYIPTFTDVHRQQENADSGLYASVSGGSRFTPTNSLDRFYIPTYAEMHRQQQAAESGLYASIRDTVLAPPRMPLSQRSLSSSTNSDDSIPLYSAAQYESATVRRTGGYWTTMRRPAETPSGRPTEIAPLTPLRLPEYESLPVYEQLPAYPEETLPAYGAAETPTFV</sequence>
<accession>A0A1Y2FH53</accession>
<protein>
    <submittedName>
        <fullName evidence="2">Uncharacterized protein</fullName>
    </submittedName>
</protein>
<proteinExistence type="predicted"/>
<reference evidence="2 3" key="1">
    <citation type="submission" date="2016-07" db="EMBL/GenBank/DDBJ databases">
        <title>Pervasive Adenine N6-methylation of Active Genes in Fungi.</title>
        <authorList>
            <consortium name="DOE Joint Genome Institute"/>
            <person name="Mondo S.J."/>
            <person name="Dannebaum R.O."/>
            <person name="Kuo R.C."/>
            <person name="Labutti K."/>
            <person name="Haridas S."/>
            <person name="Kuo A."/>
            <person name="Salamov A."/>
            <person name="Ahrendt S.R."/>
            <person name="Lipzen A."/>
            <person name="Sullivan W."/>
            <person name="Andreopoulos W.B."/>
            <person name="Clum A."/>
            <person name="Lindquist E."/>
            <person name="Daum C."/>
            <person name="Ramamoorthy G.K."/>
            <person name="Gryganskyi A."/>
            <person name="Culley D."/>
            <person name="Magnuson J.K."/>
            <person name="James T.Y."/>
            <person name="O'Malley M.A."/>
            <person name="Stajich J.E."/>
            <person name="Spatafora J.W."/>
            <person name="Visel A."/>
            <person name="Grigoriev I.V."/>
        </authorList>
    </citation>
    <scope>NUCLEOTIDE SEQUENCE [LARGE SCALE GENOMIC DNA]</scope>
    <source>
        <strain evidence="2 3">12-1054</strain>
    </source>
</reference>
<feature type="region of interest" description="Disordered" evidence="1">
    <location>
        <begin position="1"/>
        <end position="22"/>
    </location>
</feature>
<dbReference type="Proteomes" id="UP000193685">
    <property type="component" value="Unassembled WGS sequence"/>
</dbReference>
<dbReference type="GeneID" id="63783561"/>
<dbReference type="RefSeq" id="XP_040725467.1">
    <property type="nucleotide sequence ID" value="XM_040866962.1"/>
</dbReference>
<gene>
    <name evidence="2" type="ORF">BCR37DRAFT_316780</name>
</gene>
<comment type="caution">
    <text evidence="2">The sequence shown here is derived from an EMBL/GenBank/DDBJ whole genome shotgun (WGS) entry which is preliminary data.</text>
</comment>
<dbReference type="EMBL" id="MCFI01000009">
    <property type="protein sequence ID" value="ORY82596.1"/>
    <property type="molecule type" value="Genomic_DNA"/>
</dbReference>